<evidence type="ECO:0000313" key="3">
    <source>
        <dbReference type="WBParaSite" id="scaffold6396_cov148.g10799"/>
    </source>
</evidence>
<dbReference type="GO" id="GO:0003697">
    <property type="term" value="F:single-stranded DNA binding"/>
    <property type="evidence" value="ECO:0007669"/>
    <property type="project" value="TreeGrafter"/>
</dbReference>
<dbReference type="GO" id="GO:0004176">
    <property type="term" value="F:ATP-dependent peptidase activity"/>
    <property type="evidence" value="ECO:0007669"/>
    <property type="project" value="InterPro"/>
</dbReference>
<dbReference type="InterPro" id="IPR008269">
    <property type="entry name" value="Lon_proteolytic"/>
</dbReference>
<dbReference type="GO" id="GO:0006515">
    <property type="term" value="P:protein quality control for misfolded or incompletely synthesized proteins"/>
    <property type="evidence" value="ECO:0007669"/>
    <property type="project" value="TreeGrafter"/>
</dbReference>
<dbReference type="GO" id="GO:0007005">
    <property type="term" value="P:mitochondrion organization"/>
    <property type="evidence" value="ECO:0007669"/>
    <property type="project" value="TreeGrafter"/>
</dbReference>
<dbReference type="GO" id="GO:0051131">
    <property type="term" value="P:chaperone-mediated protein complex assembly"/>
    <property type="evidence" value="ECO:0007669"/>
    <property type="project" value="TreeGrafter"/>
</dbReference>
<dbReference type="GO" id="GO:0004252">
    <property type="term" value="F:serine-type endopeptidase activity"/>
    <property type="evidence" value="ECO:0007669"/>
    <property type="project" value="InterPro"/>
</dbReference>
<protein>
    <submittedName>
        <fullName evidence="3">Lon proteolytic domain-containing protein</fullName>
    </submittedName>
</protein>
<sequence>MQDFAVLTSNNEICTTSSSCAKEIYQNKNYLLKDGVLITSAYLTSAGDSIQNYNLPIGFVPVLAVVVNDGKTTGMIHTARAGLTSLKEAERFFALGSENWRNSCFNAIQCAYEFCKRKLIPWTVKDDERFYFLYDPVYICSTGRITDTGLMVRVGGLKEKVKAARAFGFTKIVLPKSMEEDFNKIKEKYRKGITPIYGTNFEDVFEHFFPPLPPT</sequence>
<dbReference type="Pfam" id="PF05362">
    <property type="entry name" value="Lon_C"/>
    <property type="match status" value="1"/>
</dbReference>
<dbReference type="PRINTS" id="PR00830">
    <property type="entry name" value="ENDOLAPTASE"/>
</dbReference>
<evidence type="ECO:0000313" key="2">
    <source>
        <dbReference type="Proteomes" id="UP000887561"/>
    </source>
</evidence>
<dbReference type="SUPFAM" id="SSF54211">
    <property type="entry name" value="Ribosomal protein S5 domain 2-like"/>
    <property type="match status" value="1"/>
</dbReference>
<dbReference type="InterPro" id="IPR014721">
    <property type="entry name" value="Ribsml_uS5_D2-typ_fold_subgr"/>
</dbReference>
<name>A0A915MYL1_MELJA</name>
<reference evidence="3" key="1">
    <citation type="submission" date="2022-11" db="UniProtKB">
        <authorList>
            <consortium name="WormBaseParasite"/>
        </authorList>
    </citation>
    <scope>IDENTIFICATION</scope>
</reference>
<keyword evidence="2" id="KW-1185">Reference proteome</keyword>
<evidence type="ECO:0000259" key="1">
    <source>
        <dbReference type="Pfam" id="PF05362"/>
    </source>
</evidence>
<dbReference type="Gene3D" id="3.30.230.10">
    <property type="match status" value="1"/>
</dbReference>
<dbReference type="WBParaSite" id="scaffold6396_cov148.g10799">
    <property type="protein sequence ID" value="scaffold6396_cov148.g10799"/>
    <property type="gene ID" value="scaffold6396_cov148.g10799"/>
</dbReference>
<dbReference type="AlphaFoldDB" id="A0A915MYL1"/>
<dbReference type="PANTHER" id="PTHR43718:SF2">
    <property type="entry name" value="LON PROTEASE HOMOLOG, MITOCHONDRIAL"/>
    <property type="match status" value="1"/>
</dbReference>
<dbReference type="GO" id="GO:0005524">
    <property type="term" value="F:ATP binding"/>
    <property type="evidence" value="ECO:0007669"/>
    <property type="project" value="InterPro"/>
</dbReference>
<dbReference type="Proteomes" id="UP000887561">
    <property type="component" value="Unplaced"/>
</dbReference>
<dbReference type="GO" id="GO:0005759">
    <property type="term" value="C:mitochondrial matrix"/>
    <property type="evidence" value="ECO:0007669"/>
    <property type="project" value="TreeGrafter"/>
</dbReference>
<accession>A0A915MYL1</accession>
<organism evidence="2 3">
    <name type="scientific">Meloidogyne javanica</name>
    <name type="common">Root-knot nematode worm</name>
    <dbReference type="NCBI Taxonomy" id="6303"/>
    <lineage>
        <taxon>Eukaryota</taxon>
        <taxon>Metazoa</taxon>
        <taxon>Ecdysozoa</taxon>
        <taxon>Nematoda</taxon>
        <taxon>Chromadorea</taxon>
        <taxon>Rhabditida</taxon>
        <taxon>Tylenchina</taxon>
        <taxon>Tylenchomorpha</taxon>
        <taxon>Tylenchoidea</taxon>
        <taxon>Meloidogynidae</taxon>
        <taxon>Meloidogyninae</taxon>
        <taxon>Meloidogyne</taxon>
        <taxon>Meloidogyne incognita group</taxon>
    </lineage>
</organism>
<dbReference type="InterPro" id="IPR020568">
    <property type="entry name" value="Ribosomal_Su5_D2-typ_SF"/>
</dbReference>
<dbReference type="PANTHER" id="PTHR43718">
    <property type="entry name" value="LON PROTEASE"/>
    <property type="match status" value="1"/>
</dbReference>
<proteinExistence type="predicted"/>
<feature type="domain" description="Lon proteolytic" evidence="1">
    <location>
        <begin position="139"/>
        <end position="208"/>
    </location>
</feature>
<dbReference type="InterPro" id="IPR027065">
    <property type="entry name" value="Lon_Prtase"/>
</dbReference>